<dbReference type="AlphaFoldDB" id="A0A7D9L5I9"/>
<dbReference type="PANTHER" id="PTHR13414:SF9">
    <property type="entry name" value="PROTON-COUPLED ZINC ANTIPORTER SLC30A9, MITOCHONDRIAL"/>
    <property type="match status" value="1"/>
</dbReference>
<reference evidence="2" key="1">
    <citation type="submission" date="2020-04" db="EMBL/GenBank/DDBJ databases">
        <authorList>
            <person name="Alioto T."/>
            <person name="Alioto T."/>
            <person name="Gomez Garrido J."/>
        </authorList>
    </citation>
    <scope>NUCLEOTIDE SEQUENCE</scope>
    <source>
        <strain evidence="2">A484AB</strain>
    </source>
</reference>
<dbReference type="GO" id="GO:0006829">
    <property type="term" value="P:zinc ion transport"/>
    <property type="evidence" value="ECO:0007669"/>
    <property type="project" value="InterPro"/>
</dbReference>
<organism evidence="2 3">
    <name type="scientific">Paramuricea clavata</name>
    <name type="common">Red gorgonian</name>
    <name type="synonym">Violescent sea-whip</name>
    <dbReference type="NCBI Taxonomy" id="317549"/>
    <lineage>
        <taxon>Eukaryota</taxon>
        <taxon>Metazoa</taxon>
        <taxon>Cnidaria</taxon>
        <taxon>Anthozoa</taxon>
        <taxon>Octocorallia</taxon>
        <taxon>Malacalcyonacea</taxon>
        <taxon>Plexauridae</taxon>
        <taxon>Paramuricea</taxon>
    </lineage>
</organism>
<dbReference type="GO" id="GO:0006882">
    <property type="term" value="P:intracellular zinc ion homeostasis"/>
    <property type="evidence" value="ECO:0007669"/>
    <property type="project" value="TreeGrafter"/>
</dbReference>
<dbReference type="GO" id="GO:0008324">
    <property type="term" value="F:monoatomic cation transmembrane transporter activity"/>
    <property type="evidence" value="ECO:0007669"/>
    <property type="project" value="InterPro"/>
</dbReference>
<evidence type="ECO:0000313" key="3">
    <source>
        <dbReference type="Proteomes" id="UP001152795"/>
    </source>
</evidence>
<dbReference type="GO" id="GO:0005783">
    <property type="term" value="C:endoplasmic reticulum"/>
    <property type="evidence" value="ECO:0007669"/>
    <property type="project" value="TreeGrafter"/>
</dbReference>
<sequence>VRGRDPSAVAVLAEDGAAVAGLLIAASCLGLTSYTGNGVYDAIGSIAIGGLLGSVATFLIRRNANFLVGRSIPEDRLKQIMDVLEQDIMVRSIHDVKATELGADTVRFKAEINFDGREITRRHLSRKETAQLLKEVRDIQTPEELERFLMDHGEQIIDTLGQEVDRIERNIKNKNPEVRHVDLEIL</sequence>
<dbReference type="InterPro" id="IPR040177">
    <property type="entry name" value="SLC30A9"/>
</dbReference>
<dbReference type="EMBL" id="CACRXK020012855">
    <property type="protein sequence ID" value="CAB4024130.1"/>
    <property type="molecule type" value="Genomic_DNA"/>
</dbReference>
<name>A0A7D9L5I9_PARCT</name>
<proteinExistence type="predicted"/>
<protein>
    <submittedName>
        <fullName evidence="2">Zinc transporter 9-like</fullName>
    </submittedName>
</protein>
<keyword evidence="3" id="KW-1185">Reference proteome</keyword>
<gene>
    <name evidence="2" type="ORF">PACLA_8A000203</name>
</gene>
<feature type="non-terminal residue" evidence="2">
    <location>
        <position position="1"/>
    </location>
</feature>
<evidence type="ECO:0000313" key="2">
    <source>
        <dbReference type="EMBL" id="CAB4024130.1"/>
    </source>
</evidence>
<comment type="caution">
    <text evidence="2">The sequence shown here is derived from an EMBL/GenBank/DDBJ whole genome shotgun (WGS) entry which is preliminary data.</text>
</comment>
<keyword evidence="1" id="KW-0813">Transport</keyword>
<accession>A0A7D9L5I9</accession>
<dbReference type="PANTHER" id="PTHR13414">
    <property type="entry name" value="HUEL-CATION TRANSPORTER"/>
    <property type="match status" value="1"/>
</dbReference>
<evidence type="ECO:0000256" key="1">
    <source>
        <dbReference type="ARBA" id="ARBA00022448"/>
    </source>
</evidence>
<dbReference type="Proteomes" id="UP001152795">
    <property type="component" value="Unassembled WGS sequence"/>
</dbReference>
<dbReference type="OrthoDB" id="435980at2759"/>